<organism evidence="1 2">
    <name type="scientific">Escherichia phage EcS1</name>
    <dbReference type="NCBI Taxonomy" id="2083276"/>
    <lineage>
        <taxon>Viruses</taxon>
        <taxon>Duplodnaviria</taxon>
        <taxon>Heunggongvirae</taxon>
        <taxon>Uroviricota</taxon>
        <taxon>Caudoviricetes</taxon>
        <taxon>Pantevenvirales</taxon>
        <taxon>Straboviridae</taxon>
        <taxon>Tevenvirinae</taxon>
        <taxon>Kagamiyamavirus</taxon>
        <taxon>Kagamiyamavirus ecs1</taxon>
    </lineage>
</organism>
<dbReference type="GeneID" id="65108295"/>
<name>A0A2Z5ZCG0_9CAUD</name>
<dbReference type="RefSeq" id="YP_010090803.1">
    <property type="nucleotide sequence ID" value="NC_055721.1"/>
</dbReference>
<sequence length="173" mass="19147">MIGHSKNVSKTKLVEFAVGDNIYLDRGRYSISDWTKYIIRLIHKTPSKTVMYAQHLSSNDNHLIIIDLMGKTYTMVNSTSMNASNLGEMSVDSIGNEKVTFNEAMMPCKMKRVSEPEFTPVVASDILFKDSKCYTVVAVAPDGTLFLTDPRGKASMVNPRDNTAIAAFGLQNA</sequence>
<evidence type="ECO:0000313" key="1">
    <source>
        <dbReference type="EMBL" id="BBC78156.1"/>
    </source>
</evidence>
<dbReference type="EMBL" id="LC371242">
    <property type="protein sequence ID" value="BBC78156.1"/>
    <property type="molecule type" value="Genomic_DNA"/>
</dbReference>
<dbReference type="KEGG" id="vg:65108295"/>
<dbReference type="Proteomes" id="UP000250157">
    <property type="component" value="Segment"/>
</dbReference>
<proteinExistence type="predicted"/>
<evidence type="ECO:0000313" key="2">
    <source>
        <dbReference type="Proteomes" id="UP000250157"/>
    </source>
</evidence>
<accession>A0A2Z5ZCG0</accession>
<keyword evidence="2" id="KW-1185">Reference proteome</keyword>
<protein>
    <submittedName>
        <fullName evidence="1">Uncharacterized protein</fullName>
    </submittedName>
</protein>
<reference evidence="1 2" key="1">
    <citation type="submission" date="2018-02" db="EMBL/GenBank/DDBJ databases">
        <title>Full genome sequencing of a novel polyvalent bacteriophage as one of T4-Family member.</title>
        <authorList>
            <person name="Kawasaki T."/>
            <person name="Saad A.M."/>
            <person name="Yamada T."/>
        </authorList>
    </citation>
    <scope>NUCLEOTIDE SEQUENCE [LARGE SCALE GENOMIC DNA]</scope>
    <source>
        <strain evidence="1 2">EcS1</strain>
    </source>
</reference>